<reference evidence="1" key="1">
    <citation type="submission" date="2019-03" db="EMBL/GenBank/DDBJ databases">
        <title>Single cell metagenomics reveals metabolic interactions within the superorganism composed of flagellate Streblomastix strix and complex community of Bacteroidetes bacteria on its surface.</title>
        <authorList>
            <person name="Treitli S.C."/>
            <person name="Kolisko M."/>
            <person name="Husnik F."/>
            <person name="Keeling P."/>
            <person name="Hampl V."/>
        </authorList>
    </citation>
    <scope>NUCLEOTIDE SEQUENCE</scope>
    <source>
        <strain evidence="1">STM</strain>
    </source>
</reference>
<evidence type="ECO:0000313" key="1">
    <source>
        <dbReference type="EMBL" id="KAA6305106.1"/>
    </source>
</evidence>
<proteinExistence type="predicted"/>
<accession>A0A5J4P6V3</accession>
<sequence>MQHLHRDLAAVSFHLHSSAIQARVRFLAYHRIKPHVPPLVRAPVNSFEFHRCRRTPQVEY</sequence>
<feature type="non-terminal residue" evidence="1">
    <location>
        <position position="60"/>
    </location>
</feature>
<dbReference type="AlphaFoldDB" id="A0A5J4P6V3"/>
<organism evidence="1">
    <name type="scientific">termite gut metagenome</name>
    <dbReference type="NCBI Taxonomy" id="433724"/>
    <lineage>
        <taxon>unclassified sequences</taxon>
        <taxon>metagenomes</taxon>
        <taxon>organismal metagenomes</taxon>
    </lineage>
</organism>
<protein>
    <submittedName>
        <fullName evidence="1">Uncharacterized protein</fullName>
    </submittedName>
</protein>
<comment type="caution">
    <text evidence="1">The sequence shown here is derived from an EMBL/GenBank/DDBJ whole genome shotgun (WGS) entry which is preliminary data.</text>
</comment>
<gene>
    <name evidence="1" type="ORF">EZS27_043243</name>
</gene>
<dbReference type="EMBL" id="SNRY01010969">
    <property type="protein sequence ID" value="KAA6305106.1"/>
    <property type="molecule type" value="Genomic_DNA"/>
</dbReference>
<name>A0A5J4P6V3_9ZZZZ</name>